<accession>A0ABC8V4T2</accession>
<evidence type="ECO:0000256" key="4">
    <source>
        <dbReference type="ARBA" id="ARBA00024208"/>
    </source>
</evidence>
<comment type="caution">
    <text evidence="7">The sequence shown here is derived from an EMBL/GenBank/DDBJ whole genome shotgun (WGS) entry which is preliminary data.</text>
</comment>
<dbReference type="EMBL" id="CAUOFW020010413">
    <property type="protein sequence ID" value="CAK9188355.1"/>
    <property type="molecule type" value="Genomic_DNA"/>
</dbReference>
<evidence type="ECO:0000313" key="7">
    <source>
        <dbReference type="EMBL" id="CAK9188355.1"/>
    </source>
</evidence>
<keyword evidence="2" id="KW-0539">Nucleus</keyword>
<evidence type="ECO:0008006" key="9">
    <source>
        <dbReference type="Google" id="ProtNLM"/>
    </source>
</evidence>
<feature type="compositionally biased region" description="Basic and acidic residues" evidence="6">
    <location>
        <begin position="1037"/>
        <end position="1060"/>
    </location>
</feature>
<gene>
    <name evidence="7" type="ORF">ILEXP_LOCUS59025</name>
</gene>
<feature type="region of interest" description="Disordered" evidence="6">
    <location>
        <begin position="924"/>
        <end position="1013"/>
    </location>
</feature>
<feature type="compositionally biased region" description="Basic and acidic residues" evidence="6">
    <location>
        <begin position="928"/>
        <end position="939"/>
    </location>
</feature>
<reference evidence="7 8" key="1">
    <citation type="submission" date="2024-02" db="EMBL/GenBank/DDBJ databases">
        <authorList>
            <person name="Vignale AGUSTIN F."/>
            <person name="Sosa J E."/>
            <person name="Modenutti C."/>
        </authorList>
    </citation>
    <scope>NUCLEOTIDE SEQUENCE [LARGE SCALE GENOMIC DNA]</scope>
</reference>
<feature type="region of interest" description="Disordered" evidence="6">
    <location>
        <begin position="1027"/>
        <end position="1065"/>
    </location>
</feature>
<protein>
    <recommendedName>
        <fullName evidence="9">Nuclear matrix constituent protein 1-like protein</fullName>
    </recommendedName>
</protein>
<organism evidence="7 8">
    <name type="scientific">Ilex paraguariensis</name>
    <name type="common">yerba mate</name>
    <dbReference type="NCBI Taxonomy" id="185542"/>
    <lineage>
        <taxon>Eukaryota</taxon>
        <taxon>Viridiplantae</taxon>
        <taxon>Streptophyta</taxon>
        <taxon>Embryophyta</taxon>
        <taxon>Tracheophyta</taxon>
        <taxon>Spermatophyta</taxon>
        <taxon>Magnoliopsida</taxon>
        <taxon>eudicotyledons</taxon>
        <taxon>Gunneridae</taxon>
        <taxon>Pentapetalae</taxon>
        <taxon>asterids</taxon>
        <taxon>campanulids</taxon>
        <taxon>Aquifoliales</taxon>
        <taxon>Aquifoliaceae</taxon>
        <taxon>Ilex</taxon>
    </lineage>
</organism>
<feature type="coiled-coil region" evidence="5">
    <location>
        <begin position="157"/>
        <end position="303"/>
    </location>
</feature>
<name>A0ABC8V4T2_9AQUA</name>
<evidence type="ECO:0000256" key="1">
    <source>
        <dbReference type="ARBA" id="ARBA00023054"/>
    </source>
</evidence>
<dbReference type="InterPro" id="IPR040418">
    <property type="entry name" value="CRWN"/>
</dbReference>
<feature type="region of interest" description="Disordered" evidence="6">
    <location>
        <begin position="879"/>
        <end position="911"/>
    </location>
</feature>
<sequence length="1163" mass="134943">MEDWRRFRDAGLLDEAAMERRDQQALMEKVSKLERELFDYQYNMGLLLIEKKEWTSKTEEFGELLAEAQEALKREQVAHLISISEVEKREENLREALGVEKQRVADLEKALNETCSEHEEIKLTSELKLTDAKALVAGIEERSLEVDKKLHAADAMLAEARRKGLELDRKLQEVEARESVIRRERLSLSAEREAHDLSFSKHRDDLREWERKLQEGEERLCDGRRIINQREEKANEIDRSFKKKEKELAEAQKKIDLTIMTLEKEEDDIKERLANLSVKEDKAESLQGYLEAKEKELITLTEKLSTREKVEIQKLLDEHRASLDTKRLDFELEIEERRKSFDEEMKGKVDALEQKEVEINHVVEKLEKREQALERKSNRVNEKEKDLEEKLKTLMEKEKSIEFEERRLDVEKKQTLADKESVQVLRDELEKLRAEISQRELQINEESEKLRVTKEERAAHIRLQLELEEEIEKCRLQKELLLKEGEDLKQCRKKFEEDWEALDEKRATFTRELRELNEEKEKLEKLRHSEEERSRKDKLSTQDYIKRELEAVRAERESFAATMRHEQAILSEKARNEHSQLIRDFEMRRRDLETDLQNKQEEKEKQLREREREFEEEREKELSNITNLKQVVKKEMEEMRSEKRRTEKEKQDIALNKKYLEEHQIEMHKDIDELGILSKKLKDQREQFIKERCRFFALVERLKSCGNCGEITQEYVLSDLQVLETEDREVSPLPRLADEYLENSQGGLAASRGMIFRTSPVRLNLRSSDSGGHMSWLQKCTSKFLNLSPNRKFQHVASRSPGESPLLDTPVNREDKAEGPSRPADIEEARGQSIAEDGPEPSFGIANESFDVQPLTFDNVVREVDYGHTLSVDDYSNMDSKMHIPDDSQQSALASGRRKPGRKPEIGIRRTRSVKAVVEDAAAFLGKPSEEPNLRDEPHNFSAHTNEGSRADSSHAKEAPGFIPRKRQRAQSSRMTARERDADDSEGRSESVTAGGRRKRRQTIAPVVQTPGQKRYNLRRQKAVGMGAGAQASVDMNNREEKEVGALDTVEGKQNPEPKDNVTPVVQVTTYKSVETHEYASDGVVRLTTPRDADDSADAARLVENMEPSEELNGVQEYGSGDENGSTFYGEDGEDDDDDDVDDEAEHPGEASIGKKLWTFLTT</sequence>
<dbReference type="PANTHER" id="PTHR31908:SF9">
    <property type="entry name" value="PROTEIN CROWDED NUCLEI 3"/>
    <property type="match status" value="1"/>
</dbReference>
<feature type="region of interest" description="Disordered" evidence="6">
    <location>
        <begin position="520"/>
        <end position="540"/>
    </location>
</feature>
<dbReference type="AlphaFoldDB" id="A0ABC8V4T2"/>
<evidence type="ECO:0000313" key="8">
    <source>
        <dbReference type="Proteomes" id="UP001642360"/>
    </source>
</evidence>
<comment type="subcellular location">
    <subcellularLocation>
        <location evidence="3">Nucleus lamina</location>
    </subcellularLocation>
</comment>
<proteinExistence type="inferred from homology"/>
<feature type="compositionally biased region" description="Basic and acidic residues" evidence="6">
    <location>
        <begin position="811"/>
        <end position="830"/>
    </location>
</feature>
<evidence type="ECO:0000256" key="2">
    <source>
        <dbReference type="ARBA" id="ARBA00023242"/>
    </source>
</evidence>
<evidence type="ECO:0000256" key="5">
    <source>
        <dbReference type="SAM" id="Coils"/>
    </source>
</evidence>
<evidence type="ECO:0000256" key="6">
    <source>
        <dbReference type="SAM" id="MobiDB-lite"/>
    </source>
</evidence>
<feature type="compositionally biased region" description="Basic and acidic residues" evidence="6">
    <location>
        <begin position="947"/>
        <end position="958"/>
    </location>
</feature>
<comment type="similarity">
    <text evidence="4">Belongs to the CRWN family.</text>
</comment>
<feature type="region of interest" description="Disordered" evidence="6">
    <location>
        <begin position="1105"/>
        <end position="1163"/>
    </location>
</feature>
<feature type="compositionally biased region" description="Basic and acidic residues" evidence="6">
    <location>
        <begin position="976"/>
        <end position="989"/>
    </location>
</feature>
<keyword evidence="8" id="KW-1185">Reference proteome</keyword>
<dbReference type="GO" id="GO:0005652">
    <property type="term" value="C:nuclear lamina"/>
    <property type="evidence" value="ECO:0007669"/>
    <property type="project" value="UniProtKB-SubCell"/>
</dbReference>
<feature type="region of interest" description="Disordered" evidence="6">
    <location>
        <begin position="795"/>
        <end position="844"/>
    </location>
</feature>
<feature type="coiled-coil region" evidence="5">
    <location>
        <begin position="83"/>
        <end position="110"/>
    </location>
</feature>
<keyword evidence="1 5" id="KW-0175">Coiled coil</keyword>
<dbReference type="PANTHER" id="PTHR31908">
    <property type="entry name" value="PROTEIN CROWDED NUCLEI 4"/>
    <property type="match status" value="1"/>
</dbReference>
<evidence type="ECO:0000256" key="3">
    <source>
        <dbReference type="ARBA" id="ARBA00024186"/>
    </source>
</evidence>
<dbReference type="Proteomes" id="UP001642360">
    <property type="component" value="Unassembled WGS sequence"/>
</dbReference>
<feature type="region of interest" description="Disordered" evidence="6">
    <location>
        <begin position="594"/>
        <end position="619"/>
    </location>
</feature>
<feature type="compositionally biased region" description="Acidic residues" evidence="6">
    <location>
        <begin position="1131"/>
        <end position="1145"/>
    </location>
</feature>